<accession>A0ABY8SMV9</accession>
<organism evidence="1 2">
    <name type="scientific">Comamonas resistens</name>
    <dbReference type="NCBI Taxonomy" id="3046670"/>
    <lineage>
        <taxon>Bacteria</taxon>
        <taxon>Pseudomonadati</taxon>
        <taxon>Pseudomonadota</taxon>
        <taxon>Betaproteobacteria</taxon>
        <taxon>Burkholderiales</taxon>
        <taxon>Comamonadaceae</taxon>
        <taxon>Comamonas</taxon>
    </lineage>
</organism>
<evidence type="ECO:0000313" key="2">
    <source>
        <dbReference type="Proteomes" id="UP001240697"/>
    </source>
</evidence>
<evidence type="ECO:0000313" key="1">
    <source>
        <dbReference type="EMBL" id="WHS64065.1"/>
    </source>
</evidence>
<keyword evidence="2" id="KW-1185">Reference proteome</keyword>
<dbReference type="RefSeq" id="WP_283485215.1">
    <property type="nucleotide sequence ID" value="NZ_CP125947.1"/>
</dbReference>
<protein>
    <submittedName>
        <fullName evidence="1">Uncharacterized protein</fullName>
    </submittedName>
</protein>
<gene>
    <name evidence="1" type="ORF">QMY55_16340</name>
</gene>
<name>A0ABY8SMV9_9BURK</name>
<reference evidence="1 2" key="1">
    <citation type="submission" date="2023-05" db="EMBL/GenBank/DDBJ databases">
        <authorList>
            <person name="Yin Y."/>
            <person name="Lu Z."/>
        </authorList>
    </citation>
    <scope>NUCLEOTIDE SEQUENCE [LARGE SCALE GENOMIC DNA]</scope>
    <source>
        <strain evidence="1 2">ZM22</strain>
    </source>
</reference>
<dbReference type="EMBL" id="CP125947">
    <property type="protein sequence ID" value="WHS64065.1"/>
    <property type="molecule type" value="Genomic_DNA"/>
</dbReference>
<sequence length="49" mass="5538">MKNQEKQLQTLAGKAQEARNKENRIYANKDAPGLCLEAKLLLESDLHKS</sequence>
<dbReference type="Proteomes" id="UP001240697">
    <property type="component" value="Chromosome"/>
</dbReference>
<proteinExistence type="predicted"/>